<evidence type="ECO:0000256" key="5">
    <source>
        <dbReference type="ARBA" id="ARBA00022989"/>
    </source>
</evidence>
<dbReference type="GO" id="GO:0005789">
    <property type="term" value="C:endoplasmic reticulum membrane"/>
    <property type="evidence" value="ECO:0007669"/>
    <property type="project" value="UniProtKB-SubCell"/>
</dbReference>
<evidence type="ECO:0000313" key="10">
    <source>
        <dbReference type="Proteomes" id="UP000095280"/>
    </source>
</evidence>
<evidence type="ECO:0000313" key="11">
    <source>
        <dbReference type="WBParaSite" id="maker-uti_cns_0000115-snap-gene-0.2-mRNA-1"/>
    </source>
</evidence>
<dbReference type="GO" id="GO:0042392">
    <property type="term" value="F:sphingosine-1-phosphate phosphatase activity"/>
    <property type="evidence" value="ECO:0007669"/>
    <property type="project" value="TreeGrafter"/>
</dbReference>
<keyword evidence="4" id="KW-0256">Endoplasmic reticulum</keyword>
<keyword evidence="5" id="KW-1133">Transmembrane helix</keyword>
<reference evidence="11" key="1">
    <citation type="submission" date="2016-11" db="UniProtKB">
        <authorList>
            <consortium name="WormBaseParasite"/>
        </authorList>
    </citation>
    <scope>IDENTIFICATION</scope>
</reference>
<dbReference type="CDD" id="cd03388">
    <property type="entry name" value="PAP2_SPPase1"/>
    <property type="match status" value="1"/>
</dbReference>
<dbReference type="Proteomes" id="UP000095280">
    <property type="component" value="Unplaced"/>
</dbReference>
<feature type="compositionally biased region" description="Polar residues" evidence="8">
    <location>
        <begin position="43"/>
        <end position="60"/>
    </location>
</feature>
<name>A0A1I8FUT9_9PLAT</name>
<comment type="subcellular location">
    <subcellularLocation>
        <location evidence="1">Endoplasmic reticulum membrane</location>
        <topology evidence="1">Multi-pass membrane protein</topology>
    </subcellularLocation>
</comment>
<evidence type="ECO:0000256" key="7">
    <source>
        <dbReference type="ARBA" id="ARBA00038324"/>
    </source>
</evidence>
<dbReference type="SUPFAM" id="SSF48317">
    <property type="entry name" value="Acid phosphatase/Vanadium-dependent haloperoxidase"/>
    <property type="match status" value="1"/>
</dbReference>
<dbReference type="SMART" id="SM00014">
    <property type="entry name" value="acidPPc"/>
    <property type="match status" value="1"/>
</dbReference>
<comment type="similarity">
    <text evidence="7">Belongs to the type 2 lipid phosphate phosphatase family.</text>
</comment>
<evidence type="ECO:0000256" key="8">
    <source>
        <dbReference type="SAM" id="MobiDB-lite"/>
    </source>
</evidence>
<evidence type="ECO:0000259" key="9">
    <source>
        <dbReference type="SMART" id="SM00014"/>
    </source>
</evidence>
<dbReference type="AlphaFoldDB" id="A0A1I8FUT9"/>
<organism evidence="10 11">
    <name type="scientific">Macrostomum lignano</name>
    <dbReference type="NCBI Taxonomy" id="282301"/>
    <lineage>
        <taxon>Eukaryota</taxon>
        <taxon>Metazoa</taxon>
        <taxon>Spiralia</taxon>
        <taxon>Lophotrochozoa</taxon>
        <taxon>Platyhelminthes</taxon>
        <taxon>Rhabditophora</taxon>
        <taxon>Macrostomorpha</taxon>
        <taxon>Macrostomida</taxon>
        <taxon>Macrostomidae</taxon>
        <taxon>Macrostomum</taxon>
    </lineage>
</organism>
<keyword evidence="3" id="KW-0378">Hydrolase</keyword>
<feature type="domain" description="Phosphatidic acid phosphatase type 2/haloperoxidase" evidence="9">
    <location>
        <begin position="164"/>
        <end position="278"/>
    </location>
</feature>
<dbReference type="Gene3D" id="1.20.144.10">
    <property type="entry name" value="Phosphatidic acid phosphatase type 2/haloperoxidase"/>
    <property type="match status" value="1"/>
</dbReference>
<dbReference type="Pfam" id="PF01569">
    <property type="entry name" value="PAP2"/>
    <property type="match status" value="1"/>
</dbReference>
<dbReference type="PANTHER" id="PTHR14969">
    <property type="entry name" value="SPHINGOSINE-1-PHOSPHATE PHOSPHOHYDROLASE"/>
    <property type="match status" value="1"/>
</dbReference>
<evidence type="ECO:0000256" key="4">
    <source>
        <dbReference type="ARBA" id="ARBA00022824"/>
    </source>
</evidence>
<evidence type="ECO:0000256" key="6">
    <source>
        <dbReference type="ARBA" id="ARBA00023136"/>
    </source>
</evidence>
<keyword evidence="10" id="KW-1185">Reference proteome</keyword>
<dbReference type="InterPro" id="IPR036938">
    <property type="entry name" value="PAP2/HPO_sf"/>
</dbReference>
<protein>
    <submittedName>
        <fullName evidence="11">AcidPPc domain-containing protein</fullName>
    </submittedName>
</protein>
<dbReference type="PANTHER" id="PTHR14969:SF28">
    <property type="entry name" value="DIHYDROSPHINGOSINE 1-PHOSPHATE PHOSPHATASE LCB3-RELATED"/>
    <property type="match status" value="1"/>
</dbReference>
<feature type="region of interest" description="Disordered" evidence="8">
    <location>
        <begin position="42"/>
        <end position="90"/>
    </location>
</feature>
<dbReference type="WBParaSite" id="maker-uti_cns_0000115-snap-gene-0.2-mRNA-1">
    <property type="protein sequence ID" value="maker-uti_cns_0000115-snap-gene-0.2-mRNA-1"/>
    <property type="gene ID" value="maker-uti_cns_0000115-snap-gene-0.2"/>
</dbReference>
<evidence type="ECO:0000256" key="1">
    <source>
        <dbReference type="ARBA" id="ARBA00004477"/>
    </source>
</evidence>
<keyword evidence="6" id="KW-0472">Membrane</keyword>
<evidence type="ECO:0000256" key="2">
    <source>
        <dbReference type="ARBA" id="ARBA00022692"/>
    </source>
</evidence>
<keyword evidence="2" id="KW-0812">Transmembrane</keyword>
<dbReference type="GO" id="GO:0006670">
    <property type="term" value="P:sphingosine metabolic process"/>
    <property type="evidence" value="ECO:0007669"/>
    <property type="project" value="TreeGrafter"/>
</dbReference>
<accession>A0A1I8FUT9</accession>
<sequence length="605" mass="66751">MTSRNGSSGGSCWGLAALARRLHSPDLVASFQAACGVEFLHSNGPSNDGTDSGVSSTPPQQEVDASAPGADEISLSSSDRDSEDSGFAAVPNNHQDVASAAAEKLRAESESRLIDSTMQNHVQFRIRSRLLYSLFVFGAALGNEEFYLTFFPYWFWNVDGYAGRRVLIVWAASMYVGQALKEIMQIPRPASPPVAKQEKRYELEYGFPSTHATIGVAIPFALFFLTQERYLYSWSLGLAVCICWSMLVCLSRIYLGMHSFLDVIAGALLGVIFLVVLYPYLDRLDRLVLTNPNTGWALPSLLILLCLAYPSMQRWNTARGDSTTILAGLCGIYVGAWLAYQHNMYDRPKLPPPYQVKFPPDLEFFGTSAVRMALGGTLLMAIRAVSKFAFYRGLCRLYGLDFSDAKNAQLLKVELPYKFATYTLVSFSVTYVSPLLFRGIGIHRIVEFTDLDPDYSRAEVPTVSSPCRAGAGRGVIKSIGRSSSPPPMNRATRTAARWRAYGRFGRSRSGPARPTASANNRLLSSAVLRPDRATEVNDFSALPSRSDEYSAYQVGAGSDDGSSVFRYWRLRLSAGIERFRRTFGRWWRGPGQGAAQRRGQVGPNS</sequence>
<evidence type="ECO:0000256" key="3">
    <source>
        <dbReference type="ARBA" id="ARBA00022801"/>
    </source>
</evidence>
<proteinExistence type="inferred from homology"/>
<dbReference type="InterPro" id="IPR000326">
    <property type="entry name" value="PAP2/HPO"/>
</dbReference>